<dbReference type="InterPro" id="IPR002223">
    <property type="entry name" value="Kunitz_BPTI"/>
</dbReference>
<reference evidence="3" key="1">
    <citation type="journal article" date="2016" name="Ticks Tick Borne Dis.">
        <title>De novo assembly and annotation of the salivary gland transcriptome of Rhipicephalus appendiculatus male and female ticks during blood feeding.</title>
        <authorList>
            <person name="de Castro M.H."/>
            <person name="de Klerk D."/>
            <person name="Pienaar R."/>
            <person name="Latif A.A."/>
            <person name="Rees D.J."/>
            <person name="Mans B.J."/>
        </authorList>
    </citation>
    <scope>NUCLEOTIDE SEQUENCE</scope>
    <source>
        <tissue evidence="3">Salivary glands</tissue>
    </source>
</reference>
<dbReference type="SUPFAM" id="SSF57362">
    <property type="entry name" value="BPTI-like"/>
    <property type="match status" value="1"/>
</dbReference>
<feature type="signal peptide" evidence="1">
    <location>
        <begin position="1"/>
        <end position="18"/>
    </location>
</feature>
<dbReference type="InterPro" id="IPR036880">
    <property type="entry name" value="Kunitz_BPTI_sf"/>
</dbReference>
<dbReference type="AlphaFoldDB" id="A0A131Z7D4"/>
<dbReference type="EMBL" id="GEDV01001815">
    <property type="protein sequence ID" value="JAP86742.1"/>
    <property type="molecule type" value="Transcribed_RNA"/>
</dbReference>
<dbReference type="Gene3D" id="4.10.410.10">
    <property type="entry name" value="Pancreatic trypsin inhibitor Kunitz domain"/>
    <property type="match status" value="1"/>
</dbReference>
<keyword evidence="1" id="KW-0732">Signal</keyword>
<sequence length="119" mass="13484">MYIKVCLFLSLLVVAVMGGGEQPKKKELKGCDLTDRRPQTGSSSCLFYACQRNCARTKSHWYFNWFYRLCFKSDKSHCGVGANNFRTCEECRNKCNVSMCAEAMTTPDPNAAIFMPIGR</sequence>
<proteinExistence type="predicted"/>
<evidence type="ECO:0000256" key="1">
    <source>
        <dbReference type="SAM" id="SignalP"/>
    </source>
</evidence>
<evidence type="ECO:0000259" key="2">
    <source>
        <dbReference type="PROSITE" id="PS50279"/>
    </source>
</evidence>
<organism evidence="3">
    <name type="scientific">Rhipicephalus appendiculatus</name>
    <name type="common">Brown ear tick</name>
    <dbReference type="NCBI Taxonomy" id="34631"/>
    <lineage>
        <taxon>Eukaryota</taxon>
        <taxon>Metazoa</taxon>
        <taxon>Ecdysozoa</taxon>
        <taxon>Arthropoda</taxon>
        <taxon>Chelicerata</taxon>
        <taxon>Arachnida</taxon>
        <taxon>Acari</taxon>
        <taxon>Parasitiformes</taxon>
        <taxon>Ixodida</taxon>
        <taxon>Ixodoidea</taxon>
        <taxon>Ixodidae</taxon>
        <taxon>Rhipicephalinae</taxon>
        <taxon>Rhipicephalus</taxon>
        <taxon>Rhipicephalus</taxon>
    </lineage>
</organism>
<protein>
    <submittedName>
        <fullName evidence="3">Pancreatic trypsin inhibitor</fullName>
    </submittedName>
</protein>
<evidence type="ECO:0000313" key="3">
    <source>
        <dbReference type="EMBL" id="JAP86742.1"/>
    </source>
</evidence>
<feature type="chain" id="PRO_5007286999" evidence="1">
    <location>
        <begin position="19"/>
        <end position="119"/>
    </location>
</feature>
<accession>A0A131Z7D4</accession>
<dbReference type="GO" id="GO:0004867">
    <property type="term" value="F:serine-type endopeptidase inhibitor activity"/>
    <property type="evidence" value="ECO:0007669"/>
    <property type="project" value="InterPro"/>
</dbReference>
<feature type="domain" description="BPTI/Kunitz inhibitor" evidence="2">
    <location>
        <begin position="45"/>
        <end position="95"/>
    </location>
</feature>
<name>A0A131Z7D4_RHIAP</name>
<dbReference type="PROSITE" id="PS50279">
    <property type="entry name" value="BPTI_KUNITZ_2"/>
    <property type="match status" value="1"/>
</dbReference>